<feature type="region of interest" description="Disordered" evidence="1">
    <location>
        <begin position="316"/>
        <end position="348"/>
    </location>
</feature>
<evidence type="ECO:0000256" key="1">
    <source>
        <dbReference type="SAM" id="MobiDB-lite"/>
    </source>
</evidence>
<accession>A0A0C9TCV7</accession>
<dbReference type="EMBL" id="KN837349">
    <property type="protein sequence ID" value="KIJ27008.1"/>
    <property type="molecule type" value="Genomic_DNA"/>
</dbReference>
<dbReference type="Proteomes" id="UP000054279">
    <property type="component" value="Unassembled WGS sequence"/>
</dbReference>
<feature type="compositionally biased region" description="Basic and acidic residues" evidence="1">
    <location>
        <begin position="338"/>
        <end position="348"/>
    </location>
</feature>
<gene>
    <name evidence="2" type="ORF">M422DRAFT_71760</name>
</gene>
<name>A0A0C9TCV7_SPHS4</name>
<reference evidence="2 3" key="1">
    <citation type="submission" date="2014-06" db="EMBL/GenBank/DDBJ databases">
        <title>Evolutionary Origins and Diversification of the Mycorrhizal Mutualists.</title>
        <authorList>
            <consortium name="DOE Joint Genome Institute"/>
            <consortium name="Mycorrhizal Genomics Consortium"/>
            <person name="Kohler A."/>
            <person name="Kuo A."/>
            <person name="Nagy L.G."/>
            <person name="Floudas D."/>
            <person name="Copeland A."/>
            <person name="Barry K.W."/>
            <person name="Cichocki N."/>
            <person name="Veneault-Fourrey C."/>
            <person name="LaButti K."/>
            <person name="Lindquist E.A."/>
            <person name="Lipzen A."/>
            <person name="Lundell T."/>
            <person name="Morin E."/>
            <person name="Murat C."/>
            <person name="Riley R."/>
            <person name="Ohm R."/>
            <person name="Sun H."/>
            <person name="Tunlid A."/>
            <person name="Henrissat B."/>
            <person name="Grigoriev I.V."/>
            <person name="Hibbett D.S."/>
            <person name="Martin F."/>
        </authorList>
    </citation>
    <scope>NUCLEOTIDE SEQUENCE [LARGE SCALE GENOMIC DNA]</scope>
    <source>
        <strain evidence="2 3">SS14</strain>
    </source>
</reference>
<sequence length="407" mass="45160">MDDIFENILGSDANPPRGRAFFDSLRERATTSGGYTRNDCKNWGNFVVSAKHGMKPFFHIACAAFGLPTRARLSISWTLGEGGHSLGCALRFEGWWHREVSGREYFAVPRWYAAEDTTVYEALRTLCGDALALFPHLASIDSGYTGRAVSRSVIPLPTFYSTLASTRGSHNPLQTLRDAVAPGNTAFVGALKFLAEHLEELELDFIGRQQPGVPPFDLSTIELPKLKFLAISGSYEVSPVGCVSRWKTPKLEYLAVRCKSYIDPSFQPYLSTLKVLTHLHLRGVFMCNALLTLGEDVPLLVHLEFDWSDEFPLLEGGRTSPPAEHSDSCPEPSSQRRQRLESPDGVDCRKPKGVMAELAYYSRWGHSWLAQLEATLRLLERLSSRQIGSGGGQSCRSRRLHDPGVLG</sequence>
<evidence type="ECO:0000313" key="2">
    <source>
        <dbReference type="EMBL" id="KIJ27008.1"/>
    </source>
</evidence>
<proteinExistence type="predicted"/>
<organism evidence="2 3">
    <name type="scientific">Sphaerobolus stellatus (strain SS14)</name>
    <dbReference type="NCBI Taxonomy" id="990650"/>
    <lineage>
        <taxon>Eukaryota</taxon>
        <taxon>Fungi</taxon>
        <taxon>Dikarya</taxon>
        <taxon>Basidiomycota</taxon>
        <taxon>Agaricomycotina</taxon>
        <taxon>Agaricomycetes</taxon>
        <taxon>Phallomycetidae</taxon>
        <taxon>Geastrales</taxon>
        <taxon>Sphaerobolaceae</taxon>
        <taxon>Sphaerobolus</taxon>
    </lineage>
</organism>
<dbReference type="HOGENOM" id="CLU_676479_0_0_1"/>
<dbReference type="SUPFAM" id="SSF52047">
    <property type="entry name" value="RNI-like"/>
    <property type="match status" value="1"/>
</dbReference>
<protein>
    <submittedName>
        <fullName evidence="2">Uncharacterized protein</fullName>
    </submittedName>
</protein>
<dbReference type="AlphaFoldDB" id="A0A0C9TCV7"/>
<feature type="region of interest" description="Disordered" evidence="1">
    <location>
        <begin position="386"/>
        <end position="407"/>
    </location>
</feature>
<keyword evidence="3" id="KW-1185">Reference proteome</keyword>
<evidence type="ECO:0000313" key="3">
    <source>
        <dbReference type="Proteomes" id="UP000054279"/>
    </source>
</evidence>